<keyword evidence="1" id="KW-0812">Transmembrane</keyword>
<evidence type="ECO:0000313" key="3">
    <source>
        <dbReference type="Proteomes" id="UP000708338"/>
    </source>
</evidence>
<reference evidence="2" key="1">
    <citation type="journal article" date="2021" name="Gut Microbes">
        <title>A synthetic consortium of 100 gut commensals modulates the composition and function in a colon model of the microbiome of elderly subjects.</title>
        <authorList>
            <person name="Perez M."/>
            <person name="Ntemiri A."/>
            <person name="Tan H."/>
            <person name="Harris H.M.B."/>
            <person name="Roager H.M."/>
            <person name="Ribiere C."/>
            <person name="O'Toole P.W."/>
        </authorList>
    </citation>
    <scope>NUCLEOTIDE SEQUENCE</scope>
    <source>
        <strain evidence="2">MCC335</strain>
    </source>
</reference>
<proteinExistence type="predicted"/>
<comment type="caution">
    <text evidence="2">The sequence shown here is derived from an EMBL/GenBank/DDBJ whole genome shotgun (WGS) entry which is preliminary data.</text>
</comment>
<accession>A0AA41K814</accession>
<dbReference type="AlphaFoldDB" id="A0AA41K814"/>
<dbReference type="EMBL" id="WQPS01000043">
    <property type="protein sequence ID" value="MBT9812050.1"/>
    <property type="molecule type" value="Genomic_DNA"/>
</dbReference>
<sequence length="237" mass="26455">MERNRRGITLKFFICWTVTAMGLGLVFNGINKTGQSIGNVIFLSILLGFFLGTIIFMIIVFVTTKKAVRRGDQLPCVTKYVNPYIVESGSNEGGLPQVRYDDIFLQKDERLLFAVPAKTFIEKEQVMGYAGGNAGVSIRVAKGVSVRTGSNRGRTVRQNVMKFNDGDYVVTNKRIVFVSQNDGFEYNLKKISAAKKISHDTFIILQGGKQKNICMDESQLEIAFELTKRAINEAMNS</sequence>
<keyword evidence="1" id="KW-1133">Transmembrane helix</keyword>
<dbReference type="RefSeq" id="WP_117450497.1">
    <property type="nucleotide sequence ID" value="NZ_CABJDD010000002.1"/>
</dbReference>
<feature type="transmembrane region" description="Helical" evidence="1">
    <location>
        <begin position="36"/>
        <end position="62"/>
    </location>
</feature>
<name>A0AA41K814_9FIRM</name>
<keyword evidence="1" id="KW-0472">Membrane</keyword>
<evidence type="ECO:0000256" key="1">
    <source>
        <dbReference type="SAM" id="Phobius"/>
    </source>
</evidence>
<gene>
    <name evidence="2" type="ORF">GPL26_20735</name>
</gene>
<feature type="transmembrane region" description="Helical" evidence="1">
    <location>
        <begin position="12"/>
        <end position="30"/>
    </location>
</feature>
<dbReference type="Proteomes" id="UP000708338">
    <property type="component" value="Unassembled WGS sequence"/>
</dbReference>
<organism evidence="2 3">
    <name type="scientific">Enterocloster citroniae</name>
    <dbReference type="NCBI Taxonomy" id="358743"/>
    <lineage>
        <taxon>Bacteria</taxon>
        <taxon>Bacillati</taxon>
        <taxon>Bacillota</taxon>
        <taxon>Clostridia</taxon>
        <taxon>Lachnospirales</taxon>
        <taxon>Lachnospiraceae</taxon>
        <taxon>Enterocloster</taxon>
    </lineage>
</organism>
<evidence type="ECO:0000313" key="2">
    <source>
        <dbReference type="EMBL" id="MBT9812050.1"/>
    </source>
</evidence>
<protein>
    <submittedName>
        <fullName evidence="2">Uncharacterized protein</fullName>
    </submittedName>
</protein>